<reference evidence="3 4" key="1">
    <citation type="journal article" date="2025" name="Microbiol. Resour. Announc.">
        <title>Draft genome sequences for Neonectria magnoliae and Neonectria punicea, canker pathogens of Liriodendron tulipifera and Acer saccharum in West Virginia.</title>
        <authorList>
            <person name="Petronek H.M."/>
            <person name="Kasson M.T."/>
            <person name="Metheny A.M."/>
            <person name="Stauder C.M."/>
            <person name="Lovett B."/>
            <person name="Lynch S.C."/>
            <person name="Garnas J.R."/>
            <person name="Kasson L.R."/>
            <person name="Stajich J.E."/>
        </authorList>
    </citation>
    <scope>NUCLEOTIDE SEQUENCE [LARGE SCALE GENOMIC DNA]</scope>
    <source>
        <strain evidence="3 4">NRRL 64651</strain>
    </source>
</reference>
<dbReference type="InterPro" id="IPR046797">
    <property type="entry name" value="PDDEXK_12"/>
</dbReference>
<evidence type="ECO:0000313" key="3">
    <source>
        <dbReference type="EMBL" id="KAK7428248.1"/>
    </source>
</evidence>
<sequence>MPNTRERSPNKRKEPTGSDNSRSKRSGGIRSEIELEQPSEFSLSGSGRLSPSKQFHFWRLQPGGIDYGDLAHFTDKPQSLRRLLSRIDHVMEGFAIVSMARRDEVLQAGNMCDDEFDWAQVGSHYFSAERDALGGTPSVSTVLDILDKAAECNTHGHHEDAWNKSVHTPVLELAFHQDKKRIKNQLITSASCIHAAILSDYGTPGTSKKVDFCVHINPRNDSPPKEPSRVADAIDHLVHQLPGKVFNFTDFEPVQNRPIALSIETKKPTEGFDVAKLQLGVWQMAHWAFLRYLIKTQQINEELRLAQEQQDGAEADVVDDILMAQSTQSLPLRQGQPSTTLSHRDQKSIRLFELPEFLPGIIINGHNWWFTVTTFNGSRVSFWEKASIGSTDNTKDIYKLICNLQILRQWVDEVYWPWLRELILHC</sequence>
<evidence type="ECO:0000259" key="2">
    <source>
        <dbReference type="Pfam" id="PF20516"/>
    </source>
</evidence>
<gene>
    <name evidence="3" type="ORF">QQZ08_005314</name>
</gene>
<feature type="region of interest" description="Disordered" evidence="1">
    <location>
        <begin position="1"/>
        <end position="47"/>
    </location>
</feature>
<feature type="compositionally biased region" description="Basic and acidic residues" evidence="1">
    <location>
        <begin position="1"/>
        <end position="16"/>
    </location>
</feature>
<comment type="caution">
    <text evidence="3">The sequence shown here is derived from an EMBL/GenBank/DDBJ whole genome shotgun (WGS) entry which is preliminary data.</text>
</comment>
<dbReference type="EMBL" id="JAZAVK010000044">
    <property type="protein sequence ID" value="KAK7428248.1"/>
    <property type="molecule type" value="Genomic_DNA"/>
</dbReference>
<protein>
    <recommendedName>
        <fullName evidence="2">PD-(D/E)XK nuclease-like domain-containing protein</fullName>
    </recommendedName>
</protein>
<keyword evidence="4" id="KW-1185">Reference proteome</keyword>
<organism evidence="3 4">
    <name type="scientific">Neonectria magnoliae</name>
    <dbReference type="NCBI Taxonomy" id="2732573"/>
    <lineage>
        <taxon>Eukaryota</taxon>
        <taxon>Fungi</taxon>
        <taxon>Dikarya</taxon>
        <taxon>Ascomycota</taxon>
        <taxon>Pezizomycotina</taxon>
        <taxon>Sordariomycetes</taxon>
        <taxon>Hypocreomycetidae</taxon>
        <taxon>Hypocreales</taxon>
        <taxon>Nectriaceae</taxon>
        <taxon>Neonectria</taxon>
    </lineage>
</organism>
<proteinExistence type="predicted"/>
<dbReference type="Proteomes" id="UP001498421">
    <property type="component" value="Unassembled WGS sequence"/>
</dbReference>
<evidence type="ECO:0000313" key="4">
    <source>
        <dbReference type="Proteomes" id="UP001498421"/>
    </source>
</evidence>
<name>A0ABR1I3X2_9HYPO</name>
<feature type="domain" description="PD-(D/E)XK nuclease-like" evidence="2">
    <location>
        <begin position="125"/>
        <end position="416"/>
    </location>
</feature>
<accession>A0ABR1I3X2</accession>
<dbReference type="Pfam" id="PF20516">
    <property type="entry name" value="PDDEXK_12"/>
    <property type="match status" value="1"/>
</dbReference>
<evidence type="ECO:0000256" key="1">
    <source>
        <dbReference type="SAM" id="MobiDB-lite"/>
    </source>
</evidence>